<dbReference type="AlphaFoldDB" id="A0A1L3NLY6"/>
<reference evidence="1 2" key="1">
    <citation type="submission" date="2015-11" db="EMBL/GenBank/DDBJ databases">
        <authorList>
            <person name="Hill K.K."/>
            <person name="Shirey T.B."/>
            <person name="Raphael B."/>
            <person name="Daligault H.E."/>
            <person name="Davenport K.W."/>
            <person name="Bruce D.C."/>
            <person name="Foley B.T."/>
            <person name="Johnson S.L."/>
        </authorList>
    </citation>
    <scope>NUCLEOTIDE SEQUENCE [LARGE SCALE GENOMIC DNA]</scope>
    <source>
        <strain evidence="1 2">CDC_1632</strain>
    </source>
</reference>
<evidence type="ECO:0000313" key="1">
    <source>
        <dbReference type="EMBL" id="APH17156.1"/>
    </source>
</evidence>
<dbReference type="Proteomes" id="UP000182204">
    <property type="component" value="Chromosome"/>
</dbReference>
<evidence type="ECO:0000313" key="2">
    <source>
        <dbReference type="Proteomes" id="UP000182204"/>
    </source>
</evidence>
<dbReference type="RefSeq" id="WP_072587189.1">
    <property type="nucleotide sequence ID" value="NZ_CP013243.1"/>
</dbReference>
<proteinExistence type="predicted"/>
<sequence>MDMQLIEKDYVIRTIPKYYNNMDIKSIGRKLDIPEGDFYADRLTMSILSDKLVERVFQLSKYEDLKSIINEDSDLKRINFFNDLPKDYYSSDPLDNVKAKSFGKFYTTLLSQLDNLEEKDFDESELIEPVKFEEKMRHKAKLNEDIINGGIALKNDIVSLRKRANALDYSSYDKLLQRIGRIYRNILCSQYPEDEVLSSIRYRKLYNVLYSCVPDEIKEDCEDIDMYVEGIIYDTIAHCLIFNK</sequence>
<protein>
    <submittedName>
        <fullName evidence="1">Uncharacterized protein</fullName>
    </submittedName>
</protein>
<accession>A0A1L3NLY6</accession>
<gene>
    <name evidence="1" type="ORF">NPD5_4182</name>
</gene>
<dbReference type="EMBL" id="CP013243">
    <property type="protein sequence ID" value="APH17156.1"/>
    <property type="molecule type" value="Genomic_DNA"/>
</dbReference>
<name>A0A1L3NLY6_CLOSG</name>
<organism evidence="1 2">
    <name type="scientific">Clostridium sporogenes</name>
    <dbReference type="NCBI Taxonomy" id="1509"/>
    <lineage>
        <taxon>Bacteria</taxon>
        <taxon>Bacillati</taxon>
        <taxon>Bacillota</taxon>
        <taxon>Clostridia</taxon>
        <taxon>Eubacteriales</taxon>
        <taxon>Clostridiaceae</taxon>
        <taxon>Clostridium</taxon>
    </lineage>
</organism>